<dbReference type="InterPro" id="IPR003595">
    <property type="entry name" value="Tyr_Pase_cat"/>
</dbReference>
<dbReference type="InterPro" id="IPR000242">
    <property type="entry name" value="PTP_cat"/>
</dbReference>
<dbReference type="CDD" id="cd00047">
    <property type="entry name" value="PTPc"/>
    <property type="match status" value="1"/>
</dbReference>
<dbReference type="InterPro" id="IPR000387">
    <property type="entry name" value="Tyr_Pase_dom"/>
</dbReference>
<evidence type="ECO:0000256" key="1">
    <source>
        <dbReference type="ARBA" id="ARBA00009649"/>
    </source>
</evidence>
<dbReference type="SUPFAM" id="SSF52799">
    <property type="entry name" value="(Phosphotyrosine protein) phosphatases II"/>
    <property type="match status" value="1"/>
</dbReference>
<dbReference type="OrthoDB" id="10253954at2759"/>
<dbReference type="PRINTS" id="PR00700">
    <property type="entry name" value="PRTYPHPHTASE"/>
</dbReference>
<evidence type="ECO:0000313" key="4">
    <source>
        <dbReference type="EMBL" id="EGN93657.1"/>
    </source>
</evidence>
<comment type="similarity">
    <text evidence="1">Belongs to the protein-tyrosine phosphatase family. Non-receptor class subfamily.</text>
</comment>
<dbReference type="AlphaFoldDB" id="F8QDI6"/>
<dbReference type="SMART" id="SM00194">
    <property type="entry name" value="PTPc"/>
    <property type="match status" value="1"/>
</dbReference>
<dbReference type="InterPro" id="IPR029021">
    <property type="entry name" value="Prot-tyrosine_phosphatase-like"/>
</dbReference>
<dbReference type="EMBL" id="GL945491">
    <property type="protein sequence ID" value="EGN93657.1"/>
    <property type="molecule type" value="Genomic_DNA"/>
</dbReference>
<evidence type="ECO:0000313" key="5">
    <source>
        <dbReference type="Proteomes" id="UP000008063"/>
    </source>
</evidence>
<dbReference type="SMART" id="SM00404">
    <property type="entry name" value="PTPc_motif"/>
    <property type="match status" value="1"/>
</dbReference>
<dbReference type="Pfam" id="PF00102">
    <property type="entry name" value="Y_phosphatase"/>
    <property type="match status" value="2"/>
</dbReference>
<sequence>MSARSGRCPDLDIYNVSAGCELSIISCPQGEMGSTSTNNIPRWLQLASSADHIDSSLSLLQARERTRNNARKATRPQVLPSRVRQVLSPSASNELSKYYSISVGANPDNLWGNRYSNIEPYDRTRVIVGGAVGALADGSVNSTVASLDGRYFNGSWVRELFGGKWWIATQAPLPQTSHVFLSALLQPIHRPMTLDSATSPPIPSRVRTVVQLTQNFESGRRKADAYFPSKPGQSFIVPPERGCTAPSLQVTLLESRTLKESRCIQSKLKVSIPILQSNQDRAQSVIFTHMLYAAWPDHGVPEEEDKESLLSFLRLVDETNKNTSSQDAVSDPDPPIMVNCSAGIGRTGSFVAISSLFRAFGLFNMSSLSASLPRPLIKYPHTLPQSPLGPLPKEFEDDPVAQEVDSLREQRPGMVQREEQLVLIYELLVQAYSRRGAC</sequence>
<evidence type="ECO:0000259" key="2">
    <source>
        <dbReference type="PROSITE" id="PS50055"/>
    </source>
</evidence>
<dbReference type="OMA" id="GHKWWIA"/>
<dbReference type="eggNOG" id="KOG4228">
    <property type="taxonomic scope" value="Eukaryota"/>
</dbReference>
<dbReference type="STRING" id="936435.F8QDI6"/>
<dbReference type="PANTHER" id="PTHR19134">
    <property type="entry name" value="RECEPTOR-TYPE TYROSINE-PROTEIN PHOSPHATASE"/>
    <property type="match status" value="1"/>
</dbReference>
<evidence type="ECO:0008006" key="6">
    <source>
        <dbReference type="Google" id="ProtNLM"/>
    </source>
</evidence>
<proteinExistence type="inferred from homology"/>
<dbReference type="PANTHER" id="PTHR19134:SF449">
    <property type="entry name" value="TYROSINE-PROTEIN PHOSPHATASE 1"/>
    <property type="match status" value="1"/>
</dbReference>
<dbReference type="InterPro" id="IPR050348">
    <property type="entry name" value="Protein-Tyr_Phosphatase"/>
</dbReference>
<dbReference type="GO" id="GO:0004725">
    <property type="term" value="F:protein tyrosine phosphatase activity"/>
    <property type="evidence" value="ECO:0007669"/>
    <property type="project" value="InterPro"/>
</dbReference>
<dbReference type="FunCoup" id="F8QDI6">
    <property type="interactions" value="497"/>
</dbReference>
<reference evidence="5" key="1">
    <citation type="journal article" date="2011" name="Science">
        <title>The plant cell wall-decomposing machinery underlies the functional diversity of forest fungi.</title>
        <authorList>
            <person name="Eastwood D.C."/>
            <person name="Floudas D."/>
            <person name="Binder M."/>
            <person name="Majcherczyk A."/>
            <person name="Schneider P."/>
            <person name="Aerts A."/>
            <person name="Asiegbu F.O."/>
            <person name="Baker S.E."/>
            <person name="Barry K."/>
            <person name="Bendiksby M."/>
            <person name="Blumentritt M."/>
            <person name="Coutinho P.M."/>
            <person name="Cullen D."/>
            <person name="de Vries R.P."/>
            <person name="Gathman A."/>
            <person name="Goodell B."/>
            <person name="Henrissat B."/>
            <person name="Ihrmark K."/>
            <person name="Kauserud H."/>
            <person name="Kohler A."/>
            <person name="LaButti K."/>
            <person name="Lapidus A."/>
            <person name="Lavin J.L."/>
            <person name="Lee Y.-H."/>
            <person name="Lindquist E."/>
            <person name="Lilly W."/>
            <person name="Lucas S."/>
            <person name="Morin E."/>
            <person name="Murat C."/>
            <person name="Oguiza J.A."/>
            <person name="Park J."/>
            <person name="Pisabarro A.G."/>
            <person name="Riley R."/>
            <person name="Rosling A."/>
            <person name="Salamov A."/>
            <person name="Schmidt O."/>
            <person name="Schmutz J."/>
            <person name="Skrede I."/>
            <person name="Stenlid J."/>
            <person name="Wiebenga A."/>
            <person name="Xie X."/>
            <person name="Kuees U."/>
            <person name="Hibbett D.S."/>
            <person name="Hoffmeister D."/>
            <person name="Hoegberg N."/>
            <person name="Martin F."/>
            <person name="Grigoriev I.V."/>
            <person name="Watkinson S.C."/>
        </authorList>
    </citation>
    <scope>NUCLEOTIDE SEQUENCE [LARGE SCALE GENOMIC DNA]</scope>
    <source>
        <strain evidence="5">strain S7.3</strain>
    </source>
</reference>
<protein>
    <recommendedName>
        <fullName evidence="6">Phosphatases II</fullName>
    </recommendedName>
</protein>
<dbReference type="Gene3D" id="3.90.190.10">
    <property type="entry name" value="Protein tyrosine phosphatase superfamily"/>
    <property type="match status" value="1"/>
</dbReference>
<dbReference type="PROSITE" id="PS50056">
    <property type="entry name" value="TYR_PHOSPHATASE_2"/>
    <property type="match status" value="1"/>
</dbReference>
<gene>
    <name evidence="4" type="ORF">SERLA73DRAFT_163431</name>
</gene>
<feature type="domain" description="Tyrosine-protein phosphatase" evidence="2">
    <location>
        <begin position="79"/>
        <end position="431"/>
    </location>
</feature>
<keyword evidence="5" id="KW-1185">Reference proteome</keyword>
<feature type="domain" description="Tyrosine specific protein phosphatases" evidence="3">
    <location>
        <begin position="310"/>
        <end position="422"/>
    </location>
</feature>
<evidence type="ECO:0000259" key="3">
    <source>
        <dbReference type="PROSITE" id="PS50056"/>
    </source>
</evidence>
<organism evidence="5">
    <name type="scientific">Serpula lacrymans var. lacrymans (strain S7.3)</name>
    <name type="common">Dry rot fungus</name>
    <dbReference type="NCBI Taxonomy" id="936435"/>
    <lineage>
        <taxon>Eukaryota</taxon>
        <taxon>Fungi</taxon>
        <taxon>Dikarya</taxon>
        <taxon>Basidiomycota</taxon>
        <taxon>Agaricomycotina</taxon>
        <taxon>Agaricomycetes</taxon>
        <taxon>Agaricomycetidae</taxon>
        <taxon>Boletales</taxon>
        <taxon>Coniophorineae</taxon>
        <taxon>Serpulaceae</taxon>
        <taxon>Serpula</taxon>
    </lineage>
</organism>
<accession>F8QDI6</accession>
<dbReference type="InParanoid" id="F8QDI6"/>
<dbReference type="PROSITE" id="PS50055">
    <property type="entry name" value="TYR_PHOSPHATASE_PTP"/>
    <property type="match status" value="1"/>
</dbReference>
<dbReference type="HOGENOM" id="CLU_001645_9_13_1"/>
<dbReference type="Proteomes" id="UP000008063">
    <property type="component" value="Unassembled WGS sequence"/>
</dbReference>
<name>F8QDI6_SERL3</name>